<evidence type="ECO:0000256" key="1">
    <source>
        <dbReference type="PROSITE-ProRule" id="PRU00182"/>
    </source>
</evidence>
<dbReference type="Gene3D" id="3.30.1370.160">
    <property type="match status" value="1"/>
</dbReference>
<dbReference type="InterPro" id="IPR036986">
    <property type="entry name" value="S4_RNA-bd_sf"/>
</dbReference>
<dbReference type="SMART" id="SM00363">
    <property type="entry name" value="S4"/>
    <property type="match status" value="1"/>
</dbReference>
<protein>
    <submittedName>
        <fullName evidence="3">YlmH/Sll1252 family protein</fullName>
    </submittedName>
</protein>
<evidence type="ECO:0000313" key="4">
    <source>
        <dbReference type="Proteomes" id="UP001228376"/>
    </source>
</evidence>
<dbReference type="InterPro" id="IPR048443">
    <property type="entry name" value="RqcP2_N"/>
</dbReference>
<evidence type="ECO:0000259" key="2">
    <source>
        <dbReference type="SMART" id="SM00363"/>
    </source>
</evidence>
<dbReference type="EMBL" id="JAROCA020000001">
    <property type="protein sequence ID" value="MDY0405952.1"/>
    <property type="molecule type" value="Genomic_DNA"/>
</dbReference>
<dbReference type="CDD" id="cd00165">
    <property type="entry name" value="S4"/>
    <property type="match status" value="1"/>
</dbReference>
<dbReference type="Proteomes" id="UP001228376">
    <property type="component" value="Unassembled WGS sequence"/>
</dbReference>
<keyword evidence="1" id="KW-0694">RNA-binding</keyword>
<feature type="domain" description="RNA-binding S4" evidence="2">
    <location>
        <begin position="182"/>
        <end position="244"/>
    </location>
</feature>
<keyword evidence="4" id="KW-1185">Reference proteome</keyword>
<sequence length="258" mass="29754">MEIYQHFRKEEHAFIDQILSWKEYVARTYRPKLTDFLDPRQQYIVQSLIGSKDGDIQLWQFGGGKNNERKRAIIAPFYEQIEADDFDICLLQATYQEKFVTLTHRDVLGTFISLGLKRDKLGDIYAGEGCMQLIVANEIAKFVMMQMTMVKHAKIRLGIAPLAAFLGKPETWEETGKTVSSLRLDTMLKEIYHVSRKEASDLIKKQMVKVNHRVVDNIAFLLDEHDIISVRSKGRSKLISVDGTTKKDRLRVTVGMLR</sequence>
<organism evidence="3 4">
    <name type="scientific">Tigheibacillus jepli</name>
    <dbReference type="NCBI Taxonomy" id="3035914"/>
    <lineage>
        <taxon>Bacteria</taxon>
        <taxon>Bacillati</taxon>
        <taxon>Bacillota</taxon>
        <taxon>Bacilli</taxon>
        <taxon>Bacillales</taxon>
        <taxon>Bacillaceae</taxon>
        <taxon>Tigheibacillus</taxon>
    </lineage>
</organism>
<evidence type="ECO:0000313" key="3">
    <source>
        <dbReference type="EMBL" id="MDY0405952.1"/>
    </source>
</evidence>
<dbReference type="Pfam" id="PF21278">
    <property type="entry name" value="YlmH_1st"/>
    <property type="match status" value="1"/>
</dbReference>
<dbReference type="InterPro" id="IPR012677">
    <property type="entry name" value="Nucleotide-bd_a/b_plait_sf"/>
</dbReference>
<proteinExistence type="predicted"/>
<dbReference type="PROSITE" id="PS50889">
    <property type="entry name" value="S4"/>
    <property type="match status" value="1"/>
</dbReference>
<accession>A0ABU5CHX6</accession>
<dbReference type="RefSeq" id="WP_306067233.1">
    <property type="nucleotide sequence ID" value="NZ_JAROCA020000001.1"/>
</dbReference>
<dbReference type="InterPro" id="IPR040591">
    <property type="entry name" value="RqcP2_RBD"/>
</dbReference>
<dbReference type="Gene3D" id="3.10.290.10">
    <property type="entry name" value="RNA-binding S4 domain"/>
    <property type="match status" value="1"/>
</dbReference>
<dbReference type="Pfam" id="PF17774">
    <property type="entry name" value="YlmH_RBD"/>
    <property type="match status" value="1"/>
</dbReference>
<gene>
    <name evidence="3" type="ORF">P5G51_011630</name>
</gene>
<name>A0ABU5CHX6_9BACI</name>
<dbReference type="SUPFAM" id="SSF55174">
    <property type="entry name" value="Alpha-L RNA-binding motif"/>
    <property type="match status" value="1"/>
</dbReference>
<reference evidence="3 4" key="1">
    <citation type="submission" date="2023-10" db="EMBL/GenBank/DDBJ databases">
        <title>179-bfca-hs.</title>
        <authorList>
            <person name="Miliotis G."/>
            <person name="Sengupta P."/>
            <person name="Hameed A."/>
            <person name="Chuvochina M."/>
            <person name="Mcdonagh F."/>
            <person name="Simpson A.C."/>
            <person name="Singh N.K."/>
            <person name="Rekha P.D."/>
            <person name="Raman K."/>
            <person name="Hugenholtz P."/>
            <person name="Venkateswaran K."/>
        </authorList>
    </citation>
    <scope>NUCLEOTIDE SEQUENCE [LARGE SCALE GENOMIC DNA]</scope>
    <source>
        <strain evidence="3 4">179-BFC-A-HS</strain>
    </source>
</reference>
<comment type="caution">
    <text evidence="3">The sequence shown here is derived from an EMBL/GenBank/DDBJ whole genome shotgun (WGS) entry which is preliminary data.</text>
</comment>
<dbReference type="Gene3D" id="3.30.70.330">
    <property type="match status" value="1"/>
</dbReference>
<dbReference type="Pfam" id="PF01479">
    <property type="entry name" value="S4"/>
    <property type="match status" value="1"/>
</dbReference>
<dbReference type="InterPro" id="IPR002942">
    <property type="entry name" value="S4_RNA-bd"/>
</dbReference>